<feature type="transmembrane region" description="Helical" evidence="1">
    <location>
        <begin position="163"/>
        <end position="185"/>
    </location>
</feature>
<accession>A0AAD9Z6M7</accession>
<keyword evidence="1" id="KW-0472">Membrane</keyword>
<proteinExistence type="predicted"/>
<comment type="caution">
    <text evidence="3">The sequence shown here is derived from an EMBL/GenBank/DDBJ whole genome shotgun (WGS) entry which is preliminary data.</text>
</comment>
<dbReference type="PANTHER" id="PTHR38790">
    <property type="entry name" value="2EXR DOMAIN-CONTAINING PROTEIN-RELATED"/>
    <property type="match status" value="1"/>
</dbReference>
<reference evidence="3" key="1">
    <citation type="submission" date="2022-11" db="EMBL/GenBank/DDBJ databases">
        <title>Chromosomal genome sequence assembly and mating type (MAT) locus characterization of the leprose asexual lichenized fungus Lepraria neglecta (Nyl.) Erichsen.</title>
        <authorList>
            <person name="Allen J.L."/>
            <person name="Pfeffer B."/>
        </authorList>
    </citation>
    <scope>NUCLEOTIDE SEQUENCE</scope>
    <source>
        <strain evidence="3">Allen 5258</strain>
    </source>
</reference>
<protein>
    <recommendedName>
        <fullName evidence="2">DUF7730 domain-containing protein</fullName>
    </recommendedName>
</protein>
<sequence length="316" mass="36187">MRLLRPPDRVKYPVSAFLHACLAKVSSLLWKFRREKSVVVPADSEIVDVQLRTQLISSSPLLRLPQELKDQIWELVLGGNAFHVQTESQTHGCRDPNISVAICRAPIPNEETQENFDQWTSAMDFLQCDAPRHSDCRKARGQMKLNCSLLGTCRKINLEAKDFILSSNAFIFAYYVPLIGFLYALGPKKASLLRSMQLNIFIRSDLDELFWDQTLRRIPCAMTKLSEIHVFIERPRVKRGGKPFIMEFKDPFLPGILDLKNLRLKTMTLVVWDSLTISYAGSGETARTMLIRKTLRSKTMEKQAWASEMRRAILGN</sequence>
<name>A0AAD9Z6M7_9LECA</name>
<evidence type="ECO:0000313" key="3">
    <source>
        <dbReference type="EMBL" id="KAK3171936.1"/>
    </source>
</evidence>
<evidence type="ECO:0000256" key="1">
    <source>
        <dbReference type="SAM" id="Phobius"/>
    </source>
</evidence>
<dbReference type="Proteomes" id="UP001276659">
    <property type="component" value="Unassembled WGS sequence"/>
</dbReference>
<keyword evidence="1" id="KW-0812">Transmembrane</keyword>
<evidence type="ECO:0000313" key="4">
    <source>
        <dbReference type="Proteomes" id="UP001276659"/>
    </source>
</evidence>
<organism evidence="3 4">
    <name type="scientific">Lepraria neglecta</name>
    <dbReference type="NCBI Taxonomy" id="209136"/>
    <lineage>
        <taxon>Eukaryota</taxon>
        <taxon>Fungi</taxon>
        <taxon>Dikarya</taxon>
        <taxon>Ascomycota</taxon>
        <taxon>Pezizomycotina</taxon>
        <taxon>Lecanoromycetes</taxon>
        <taxon>OSLEUM clade</taxon>
        <taxon>Lecanoromycetidae</taxon>
        <taxon>Lecanorales</taxon>
        <taxon>Lecanorineae</taxon>
        <taxon>Stereocaulaceae</taxon>
        <taxon>Lepraria</taxon>
    </lineage>
</organism>
<keyword evidence="4" id="KW-1185">Reference proteome</keyword>
<dbReference type="EMBL" id="JASNWA010000008">
    <property type="protein sequence ID" value="KAK3171936.1"/>
    <property type="molecule type" value="Genomic_DNA"/>
</dbReference>
<keyword evidence="1" id="KW-1133">Transmembrane helix</keyword>
<feature type="domain" description="DUF7730" evidence="2">
    <location>
        <begin position="58"/>
        <end position="204"/>
    </location>
</feature>
<dbReference type="InterPro" id="IPR056632">
    <property type="entry name" value="DUF7730"/>
</dbReference>
<dbReference type="AlphaFoldDB" id="A0AAD9Z6M7"/>
<gene>
    <name evidence="3" type="ORF">OEA41_004020</name>
</gene>
<dbReference type="Pfam" id="PF24864">
    <property type="entry name" value="DUF7730"/>
    <property type="match status" value="1"/>
</dbReference>
<evidence type="ECO:0000259" key="2">
    <source>
        <dbReference type="Pfam" id="PF24864"/>
    </source>
</evidence>